<dbReference type="AlphaFoldDB" id="A0A1L5NR86"/>
<keyword evidence="3" id="KW-0238">DNA-binding</keyword>
<protein>
    <submittedName>
        <fullName evidence="6">LysR family transcriptional regulator protein</fullName>
    </submittedName>
</protein>
<dbReference type="PANTHER" id="PTHR30346">
    <property type="entry name" value="TRANSCRIPTIONAL DUAL REGULATOR HCAR-RELATED"/>
    <property type="match status" value="1"/>
</dbReference>
<dbReference type="Gene3D" id="1.10.10.10">
    <property type="entry name" value="Winged helix-like DNA-binding domain superfamily/Winged helix DNA-binding domain"/>
    <property type="match status" value="1"/>
</dbReference>
<dbReference type="GO" id="GO:0003700">
    <property type="term" value="F:DNA-binding transcription factor activity"/>
    <property type="evidence" value="ECO:0007669"/>
    <property type="project" value="InterPro"/>
</dbReference>
<keyword evidence="2" id="KW-0805">Transcription regulation</keyword>
<proteinExistence type="inferred from homology"/>
<dbReference type="PROSITE" id="PS50931">
    <property type="entry name" value="HTH_LYSR"/>
    <property type="match status" value="1"/>
</dbReference>
<organism evidence="6 7">
    <name type="scientific">Rhizobium gallicum</name>
    <dbReference type="NCBI Taxonomy" id="56730"/>
    <lineage>
        <taxon>Bacteria</taxon>
        <taxon>Pseudomonadati</taxon>
        <taxon>Pseudomonadota</taxon>
        <taxon>Alphaproteobacteria</taxon>
        <taxon>Hyphomicrobiales</taxon>
        <taxon>Rhizobiaceae</taxon>
        <taxon>Rhizobium/Agrobacterium group</taxon>
        <taxon>Rhizobium</taxon>
    </lineage>
</organism>
<dbReference type="InterPro" id="IPR005119">
    <property type="entry name" value="LysR_subst-bd"/>
</dbReference>
<feature type="domain" description="HTH lysR-type" evidence="5">
    <location>
        <begin position="3"/>
        <end position="61"/>
    </location>
</feature>
<dbReference type="GO" id="GO:0032993">
    <property type="term" value="C:protein-DNA complex"/>
    <property type="evidence" value="ECO:0007669"/>
    <property type="project" value="TreeGrafter"/>
</dbReference>
<dbReference type="GO" id="GO:0003677">
    <property type="term" value="F:DNA binding"/>
    <property type="evidence" value="ECO:0007669"/>
    <property type="project" value="UniProtKB-KW"/>
</dbReference>
<accession>A0A1L5NR86</accession>
<evidence type="ECO:0000259" key="5">
    <source>
        <dbReference type="PROSITE" id="PS50931"/>
    </source>
</evidence>
<dbReference type="Proteomes" id="UP000184749">
    <property type="component" value="Plasmid pRgalIE4872c"/>
</dbReference>
<evidence type="ECO:0000256" key="1">
    <source>
        <dbReference type="ARBA" id="ARBA00009437"/>
    </source>
</evidence>
<dbReference type="Pfam" id="PF00126">
    <property type="entry name" value="HTH_1"/>
    <property type="match status" value="1"/>
</dbReference>
<dbReference type="InterPro" id="IPR036390">
    <property type="entry name" value="WH_DNA-bd_sf"/>
</dbReference>
<dbReference type="Pfam" id="PF03466">
    <property type="entry name" value="LysR_substrate"/>
    <property type="match status" value="1"/>
</dbReference>
<evidence type="ECO:0000256" key="2">
    <source>
        <dbReference type="ARBA" id="ARBA00023015"/>
    </source>
</evidence>
<keyword evidence="6" id="KW-0614">Plasmid</keyword>
<dbReference type="EMBL" id="CP017104">
    <property type="protein sequence ID" value="APO70384.1"/>
    <property type="molecule type" value="Genomic_DNA"/>
</dbReference>
<dbReference type="PANTHER" id="PTHR30346:SF0">
    <property type="entry name" value="HCA OPERON TRANSCRIPTIONAL ACTIVATOR HCAR"/>
    <property type="match status" value="1"/>
</dbReference>
<keyword evidence="4" id="KW-0804">Transcription</keyword>
<sequence length="303" mass="33212">MNLTLRQLRYIVSVAETGSIAGAARQCRIAQSSILAALDLADNEMGARLFDRRPSRGVSPTPAGERFLSSARRLLNAEAEFERTMDRHNHVTPPILRIGCFEPFGALFMPELLQRFTEGANIAVELYEGEQPQLLSWLEASIVDAIVTYDIGAGLPDDAVPLARVPAHVLMHVNDPMANQGAVHLADLVNSPFVLLDLPQTSAYLLTLFDIAGKRPRIAFKTRSYDAVRAAVACGFGFSILNMRPVGRGSPDSVMLVRRPLVDNLPVPTIMIADRYGTAKPAFLRRLSLLAKSFFEEIGPNAF</sequence>
<dbReference type="SUPFAM" id="SSF53850">
    <property type="entry name" value="Periplasmic binding protein-like II"/>
    <property type="match status" value="1"/>
</dbReference>
<dbReference type="Gene3D" id="3.40.190.10">
    <property type="entry name" value="Periplasmic binding protein-like II"/>
    <property type="match status" value="2"/>
</dbReference>
<dbReference type="InterPro" id="IPR036388">
    <property type="entry name" value="WH-like_DNA-bd_sf"/>
</dbReference>
<comment type="similarity">
    <text evidence="1">Belongs to the LysR transcriptional regulatory family.</text>
</comment>
<evidence type="ECO:0000313" key="7">
    <source>
        <dbReference type="Proteomes" id="UP000184749"/>
    </source>
</evidence>
<evidence type="ECO:0000313" key="6">
    <source>
        <dbReference type="EMBL" id="APO70384.1"/>
    </source>
</evidence>
<gene>
    <name evidence="6" type="ORF">IE4872_PC00365</name>
</gene>
<dbReference type="OrthoDB" id="8679465at2"/>
<evidence type="ECO:0000256" key="3">
    <source>
        <dbReference type="ARBA" id="ARBA00023125"/>
    </source>
</evidence>
<geneLocation type="plasmid" evidence="7">
    <name>prgalie4872c</name>
</geneLocation>
<dbReference type="SUPFAM" id="SSF46785">
    <property type="entry name" value="Winged helix' DNA-binding domain"/>
    <property type="match status" value="1"/>
</dbReference>
<dbReference type="InterPro" id="IPR000847">
    <property type="entry name" value="LysR_HTH_N"/>
</dbReference>
<reference evidence="6 7" key="1">
    <citation type="submission" date="2016-09" db="EMBL/GenBank/DDBJ databases">
        <title>The complete genome sequences of Rhizobium gallicum, symbiovars gallicum and phaseoli, symbionts associated to common bean (Phaseolus vulgaris).</title>
        <authorList>
            <person name="Bustos P."/>
            <person name="Santamaria R.I."/>
            <person name="Perez-Carrascal O.M."/>
            <person name="Juarez S."/>
            <person name="Lozano L."/>
            <person name="Martinez-Flores I."/>
            <person name="Martinez-Romero E."/>
            <person name="Cevallos M."/>
            <person name="Romero D."/>
            <person name="Davila G."/>
            <person name="Gonzalez V."/>
        </authorList>
    </citation>
    <scope>NUCLEOTIDE SEQUENCE [LARGE SCALE GENOMIC DNA]</scope>
    <source>
        <strain evidence="6 7">IE4872</strain>
        <plasmid evidence="7">prgalie4872c</plasmid>
    </source>
</reference>
<name>A0A1L5NR86_9HYPH</name>
<evidence type="ECO:0000256" key="4">
    <source>
        <dbReference type="ARBA" id="ARBA00023163"/>
    </source>
</evidence>